<dbReference type="STRING" id="1090615.SAMN04515671_0066"/>
<name>A0A1H0HH25_9ACTN</name>
<evidence type="ECO:0000256" key="2">
    <source>
        <dbReference type="ARBA" id="ARBA00022777"/>
    </source>
</evidence>
<reference evidence="4 5" key="1">
    <citation type="submission" date="2016-10" db="EMBL/GenBank/DDBJ databases">
        <authorList>
            <person name="de Groot N.N."/>
        </authorList>
    </citation>
    <scope>NUCLEOTIDE SEQUENCE [LARGE SCALE GENOMIC DNA]</scope>
    <source>
        <strain evidence="5">P4-7,KCTC 19426,CECT 7604</strain>
    </source>
</reference>
<dbReference type="InterPro" id="IPR004007">
    <property type="entry name" value="DhaL_dom"/>
</dbReference>
<dbReference type="GO" id="GO:0004371">
    <property type="term" value="F:glycerone kinase activity"/>
    <property type="evidence" value="ECO:0007669"/>
    <property type="project" value="InterPro"/>
</dbReference>
<evidence type="ECO:0000313" key="4">
    <source>
        <dbReference type="EMBL" id="SDO18333.1"/>
    </source>
</evidence>
<accession>A0A1H0HH25</accession>
<proteinExistence type="predicted"/>
<dbReference type="RefSeq" id="WP_090474038.1">
    <property type="nucleotide sequence ID" value="NZ_LT629710.1"/>
</dbReference>
<organism evidence="4 5">
    <name type="scientific">Nakamurella panacisegetis</name>
    <dbReference type="NCBI Taxonomy" id="1090615"/>
    <lineage>
        <taxon>Bacteria</taxon>
        <taxon>Bacillati</taxon>
        <taxon>Actinomycetota</taxon>
        <taxon>Actinomycetes</taxon>
        <taxon>Nakamurellales</taxon>
        <taxon>Nakamurellaceae</taxon>
        <taxon>Nakamurella</taxon>
    </lineage>
</organism>
<dbReference type="Gene3D" id="1.25.40.340">
    <property type="match status" value="1"/>
</dbReference>
<dbReference type="GO" id="GO:0005829">
    <property type="term" value="C:cytosol"/>
    <property type="evidence" value="ECO:0007669"/>
    <property type="project" value="TreeGrafter"/>
</dbReference>
<dbReference type="PANTHER" id="PTHR28629:SF4">
    <property type="entry name" value="TRIOKINASE_FMN CYCLASE"/>
    <property type="match status" value="1"/>
</dbReference>
<sequence>MGYDAESLVAAIRALGAVIAQRRTELTQLDQEIGDGDHGENLARGFSAVLTKLRSTEPETPAKVMALVATTLISTVGGASGPLFGTAFLRGSTVLGGAAELDGALVAAGLVAARDGVVARGKAELGDKTMVDALSPAADAATKAAEAGADVAGVLAAAAEAAAAGAAATAPLQARKGRASYLGERSIGHVDPGAQSTAYILESLAASAASHATGTAV</sequence>
<dbReference type="PROSITE" id="PS51480">
    <property type="entry name" value="DHAL"/>
    <property type="match status" value="1"/>
</dbReference>
<dbReference type="InterPro" id="IPR012737">
    <property type="entry name" value="DhaK_L_YcgS"/>
</dbReference>
<keyword evidence="1" id="KW-0808">Transferase</keyword>
<dbReference type="Pfam" id="PF02734">
    <property type="entry name" value="Dak2"/>
    <property type="match status" value="1"/>
</dbReference>
<dbReference type="OrthoDB" id="9800291at2"/>
<keyword evidence="2 4" id="KW-0418">Kinase</keyword>
<dbReference type="InterPro" id="IPR050861">
    <property type="entry name" value="Dihydroxyacetone_Kinase"/>
</dbReference>
<dbReference type="GO" id="GO:0019563">
    <property type="term" value="P:glycerol catabolic process"/>
    <property type="evidence" value="ECO:0007669"/>
    <property type="project" value="TreeGrafter"/>
</dbReference>
<gene>
    <name evidence="4" type="ORF">SAMN04515671_0066</name>
</gene>
<evidence type="ECO:0000259" key="3">
    <source>
        <dbReference type="PROSITE" id="PS51480"/>
    </source>
</evidence>
<dbReference type="PANTHER" id="PTHR28629">
    <property type="entry name" value="TRIOKINASE/FMN CYCLASE"/>
    <property type="match status" value="1"/>
</dbReference>
<keyword evidence="5" id="KW-1185">Reference proteome</keyword>
<dbReference type="FunFam" id="1.25.40.340:FF:000002">
    <property type="entry name" value="Dihydroxyacetone kinase, L subunit"/>
    <property type="match status" value="1"/>
</dbReference>
<evidence type="ECO:0000256" key="1">
    <source>
        <dbReference type="ARBA" id="ARBA00022679"/>
    </source>
</evidence>
<evidence type="ECO:0000313" key="5">
    <source>
        <dbReference type="Proteomes" id="UP000198741"/>
    </source>
</evidence>
<dbReference type="Proteomes" id="UP000198741">
    <property type="component" value="Chromosome I"/>
</dbReference>
<dbReference type="NCBIfam" id="TIGR02365">
    <property type="entry name" value="dha_L_ycgS"/>
    <property type="match status" value="1"/>
</dbReference>
<dbReference type="SMART" id="SM01120">
    <property type="entry name" value="Dak2"/>
    <property type="match status" value="1"/>
</dbReference>
<protein>
    <submittedName>
        <fullName evidence="4">Dihydroxyacetone kinase DhaL subunit</fullName>
    </submittedName>
</protein>
<dbReference type="InterPro" id="IPR036117">
    <property type="entry name" value="DhaL_dom_sf"/>
</dbReference>
<dbReference type="EMBL" id="LT629710">
    <property type="protein sequence ID" value="SDO18333.1"/>
    <property type="molecule type" value="Genomic_DNA"/>
</dbReference>
<dbReference type="AlphaFoldDB" id="A0A1H0HH25"/>
<feature type="domain" description="DhaL" evidence="3">
    <location>
        <begin position="6"/>
        <end position="206"/>
    </location>
</feature>
<dbReference type="SUPFAM" id="SSF101473">
    <property type="entry name" value="DhaL-like"/>
    <property type="match status" value="1"/>
</dbReference>